<evidence type="ECO:0000313" key="2">
    <source>
        <dbReference type="Proteomes" id="UP001165080"/>
    </source>
</evidence>
<gene>
    <name evidence="1" type="primary">PLEST007339</name>
    <name evidence="1" type="ORF">PLESTB_001142500</name>
</gene>
<accession>A0A9W6F535</accession>
<comment type="caution">
    <text evidence="1">The sequence shown here is derived from an EMBL/GenBank/DDBJ whole genome shotgun (WGS) entry which is preliminary data.</text>
</comment>
<dbReference type="EMBL" id="BRXU01000016">
    <property type="protein sequence ID" value="GLC56757.1"/>
    <property type="molecule type" value="Genomic_DNA"/>
</dbReference>
<evidence type="ECO:0000313" key="1">
    <source>
        <dbReference type="EMBL" id="GLC56757.1"/>
    </source>
</evidence>
<dbReference type="Proteomes" id="UP001165080">
    <property type="component" value="Unassembled WGS sequence"/>
</dbReference>
<organism evidence="1 2">
    <name type="scientific">Pleodorina starrii</name>
    <dbReference type="NCBI Taxonomy" id="330485"/>
    <lineage>
        <taxon>Eukaryota</taxon>
        <taxon>Viridiplantae</taxon>
        <taxon>Chlorophyta</taxon>
        <taxon>core chlorophytes</taxon>
        <taxon>Chlorophyceae</taxon>
        <taxon>CS clade</taxon>
        <taxon>Chlamydomonadales</taxon>
        <taxon>Volvocaceae</taxon>
        <taxon>Pleodorina</taxon>
    </lineage>
</organism>
<keyword evidence="2" id="KW-1185">Reference proteome</keyword>
<reference evidence="1 2" key="1">
    <citation type="journal article" date="2023" name="Commun. Biol.">
        <title>Reorganization of the ancestral sex-determining regions during the evolution of trioecy in Pleodorina starrii.</title>
        <authorList>
            <person name="Takahashi K."/>
            <person name="Suzuki S."/>
            <person name="Kawai-Toyooka H."/>
            <person name="Yamamoto K."/>
            <person name="Hamaji T."/>
            <person name="Ootsuki R."/>
            <person name="Yamaguchi H."/>
            <person name="Kawachi M."/>
            <person name="Higashiyama T."/>
            <person name="Nozaki H."/>
        </authorList>
    </citation>
    <scope>NUCLEOTIDE SEQUENCE [LARGE SCALE GENOMIC DNA]</scope>
    <source>
        <strain evidence="1 2">NIES-4479</strain>
    </source>
</reference>
<dbReference type="AlphaFoldDB" id="A0A9W6F535"/>
<protein>
    <submittedName>
        <fullName evidence="1">Uncharacterized protein</fullName>
    </submittedName>
</protein>
<dbReference type="OrthoDB" id="552169at2759"/>
<sequence length="153" mass="15076">MDAHGPGALLPTTGNKLGGFTACRGAVATVEPASEEVSEDVSEDDGAGGRGCGLGVLHGGSGFRCEEDDCVLMAGPGCIAEQNHGTAGFHVKGGGEMEVREGCTASRNTGWGLLAEGASSVLRLGPGYGEAEALGGNAEGTCIARDGAVLING</sequence>
<proteinExistence type="predicted"/>
<name>A0A9W6F535_9CHLO</name>